<dbReference type="CDD" id="cd07035">
    <property type="entry name" value="TPP_PYR_POX_like"/>
    <property type="match status" value="1"/>
</dbReference>
<comment type="similarity">
    <text evidence="1">Belongs to the TPP enzyme family.</text>
</comment>
<comment type="caution">
    <text evidence="5">The sequence shown here is derived from an EMBL/GenBank/DDBJ whole genome shotgun (WGS) entry which is preliminary data.</text>
</comment>
<dbReference type="Pfam" id="PF02776">
    <property type="entry name" value="TPP_enzyme_N"/>
    <property type="match status" value="1"/>
</dbReference>
<dbReference type="InterPro" id="IPR011766">
    <property type="entry name" value="TPP_enzyme_TPP-bd"/>
</dbReference>
<reference evidence="6" key="1">
    <citation type="journal article" date="2019" name="Int. J. Syst. Evol. Microbiol.">
        <title>The Global Catalogue of Microorganisms (GCM) 10K type strain sequencing project: providing services to taxonomists for standard genome sequencing and annotation.</title>
        <authorList>
            <consortium name="The Broad Institute Genomics Platform"/>
            <consortium name="The Broad Institute Genome Sequencing Center for Infectious Disease"/>
            <person name="Wu L."/>
            <person name="Ma J."/>
        </authorList>
    </citation>
    <scope>NUCLEOTIDE SEQUENCE [LARGE SCALE GENOMIC DNA]</scope>
    <source>
        <strain evidence="6">JCM 17130</strain>
    </source>
</reference>
<feature type="domain" description="Thiamine pyrophosphate enzyme N-terminal TPP-binding" evidence="4">
    <location>
        <begin position="10"/>
        <end position="140"/>
    </location>
</feature>
<evidence type="ECO:0000256" key="2">
    <source>
        <dbReference type="ARBA" id="ARBA00023052"/>
    </source>
</evidence>
<organism evidence="5 6">
    <name type="scientific">Georgenia deserti</name>
    <dbReference type="NCBI Taxonomy" id="2093781"/>
    <lineage>
        <taxon>Bacteria</taxon>
        <taxon>Bacillati</taxon>
        <taxon>Actinomycetota</taxon>
        <taxon>Actinomycetes</taxon>
        <taxon>Micrococcales</taxon>
        <taxon>Bogoriellaceae</taxon>
        <taxon>Georgenia</taxon>
    </lineage>
</organism>
<dbReference type="InterPro" id="IPR029061">
    <property type="entry name" value="THDP-binding"/>
</dbReference>
<dbReference type="InterPro" id="IPR045229">
    <property type="entry name" value="TPP_enz"/>
</dbReference>
<dbReference type="PANTHER" id="PTHR18968">
    <property type="entry name" value="THIAMINE PYROPHOSPHATE ENZYMES"/>
    <property type="match status" value="1"/>
</dbReference>
<evidence type="ECO:0000256" key="1">
    <source>
        <dbReference type="ARBA" id="ARBA00007812"/>
    </source>
</evidence>
<dbReference type="Gene3D" id="3.40.50.1220">
    <property type="entry name" value="TPP-binding domain"/>
    <property type="match status" value="1"/>
</dbReference>
<evidence type="ECO:0000259" key="3">
    <source>
        <dbReference type="Pfam" id="PF02775"/>
    </source>
</evidence>
<dbReference type="RefSeq" id="WP_388003577.1">
    <property type="nucleotide sequence ID" value="NZ_JBHUEE010000002.1"/>
</dbReference>
<name>A0ABW4L2P5_9MICO</name>
<dbReference type="PANTHER" id="PTHR18968:SF164">
    <property type="entry name" value="PYRUVATE DECARBOXYLASE"/>
    <property type="match status" value="1"/>
</dbReference>
<proteinExistence type="inferred from homology"/>
<dbReference type="EMBL" id="JBHUEE010000002">
    <property type="protein sequence ID" value="MFD1717407.1"/>
    <property type="molecule type" value="Genomic_DNA"/>
</dbReference>
<dbReference type="SUPFAM" id="SSF52467">
    <property type="entry name" value="DHS-like NAD/FAD-binding domain"/>
    <property type="match status" value="1"/>
</dbReference>
<accession>A0ABW4L2P5</accession>
<dbReference type="InterPro" id="IPR029035">
    <property type="entry name" value="DHS-like_NAD/FAD-binding_dom"/>
</dbReference>
<dbReference type="InterPro" id="IPR012001">
    <property type="entry name" value="Thiamin_PyroP_enz_TPP-bd_dom"/>
</dbReference>
<protein>
    <submittedName>
        <fullName evidence="5">Thiamine pyrophosphate-requiring protein</fullName>
    </submittedName>
</protein>
<evidence type="ECO:0000259" key="4">
    <source>
        <dbReference type="Pfam" id="PF02776"/>
    </source>
</evidence>
<dbReference type="CDD" id="cd02002">
    <property type="entry name" value="TPP_BFDC"/>
    <property type="match status" value="1"/>
</dbReference>
<dbReference type="Gene3D" id="3.40.50.970">
    <property type="match status" value="2"/>
</dbReference>
<dbReference type="Proteomes" id="UP001597277">
    <property type="component" value="Unassembled WGS sequence"/>
</dbReference>
<keyword evidence="6" id="KW-1185">Reference proteome</keyword>
<dbReference type="SUPFAM" id="SSF52518">
    <property type="entry name" value="Thiamin diphosphate-binding fold (THDP-binding)"/>
    <property type="match status" value="2"/>
</dbReference>
<sequence>MSEVPPRAATAAALLIDALRRAGVRYLFANFGSDHPAIIEALAADRERGLQAPAVVLCPHEYVALSAAHGYAAVTGEPQAVLVHTDVGTANLGGAVHNAARARVPVFVFAGLTPFTLEGELPGGRNTHINHLQDTADQHALVRQYVKWSYDIRTGRNVPQLVGRALQLATSAPAGPVYLTGAREVLAEEVPVPEVAADRWGPVARVPAPEAVVDELIADLQAARAPLVVTSYLGRTQSSVDKLVAVAERLGVPVVEYNAEVLSFPHDHALHLGDDPHPFVAAADVVLALDTDVPWIAASAQPPAGAKVYVVNEDPLQESIPLWYLPADHHVRADSGLVLDQILDRLPAGEDPRAARRAAEAAAAGRRIRAEHERAAAADMAAGRLTPATVARVIAGLVDEETIVLNEAISVAPEVWKHLPRTLPGTLYGNRGTSLGWSGGGALGIKLAAPDSTVVAIVGDGTFYFSVPSATYWIAQRYGLPVLTVVLDNGGWNATKRNLRRQYDGGAADRTDRYWVNLQQSADFPGIAAAAGQARGTTVTRFEDLEDALRAGLDDVAAGVPAVVSVRLDPISHQAEDPV</sequence>
<dbReference type="NCBIfam" id="NF006203">
    <property type="entry name" value="PRK08327.1"/>
    <property type="match status" value="1"/>
</dbReference>
<evidence type="ECO:0000313" key="6">
    <source>
        <dbReference type="Proteomes" id="UP001597277"/>
    </source>
</evidence>
<feature type="domain" description="Thiamine pyrophosphate enzyme TPP-binding" evidence="3">
    <location>
        <begin position="418"/>
        <end position="566"/>
    </location>
</feature>
<dbReference type="Pfam" id="PF02775">
    <property type="entry name" value="TPP_enzyme_C"/>
    <property type="match status" value="1"/>
</dbReference>
<keyword evidence="2" id="KW-0786">Thiamine pyrophosphate</keyword>
<evidence type="ECO:0000313" key="5">
    <source>
        <dbReference type="EMBL" id="MFD1717407.1"/>
    </source>
</evidence>
<gene>
    <name evidence="5" type="ORF">ACFSE6_06150</name>
</gene>